<evidence type="ECO:0000256" key="5">
    <source>
        <dbReference type="ARBA" id="ARBA00023242"/>
    </source>
</evidence>
<feature type="region of interest" description="Disordered" evidence="6">
    <location>
        <begin position="1"/>
        <end position="68"/>
    </location>
</feature>
<evidence type="ECO:0000256" key="1">
    <source>
        <dbReference type="ARBA" id="ARBA00004123"/>
    </source>
</evidence>
<gene>
    <name evidence="7" type="ORF">SU7_0914</name>
</gene>
<feature type="region of interest" description="Disordered" evidence="6">
    <location>
        <begin position="648"/>
        <end position="695"/>
    </location>
</feature>
<dbReference type="SMART" id="SM00667">
    <property type="entry name" value="LisH"/>
    <property type="match status" value="1"/>
</dbReference>
<feature type="compositionally biased region" description="Polar residues" evidence="6">
    <location>
        <begin position="24"/>
        <end position="40"/>
    </location>
</feature>
<feature type="region of interest" description="Disordered" evidence="6">
    <location>
        <begin position="353"/>
        <end position="418"/>
    </location>
</feature>
<dbReference type="AlphaFoldDB" id="J8Q2U7"/>
<evidence type="ECO:0000256" key="2">
    <source>
        <dbReference type="ARBA" id="ARBA00023015"/>
    </source>
</evidence>
<dbReference type="EMBL" id="ALIE01000057">
    <property type="protein sequence ID" value="EJS43998.1"/>
    <property type="molecule type" value="Genomic_DNA"/>
</dbReference>
<feature type="region of interest" description="Disordered" evidence="6">
    <location>
        <begin position="459"/>
        <end position="517"/>
    </location>
</feature>
<dbReference type="OrthoDB" id="5600002at2759"/>
<keyword evidence="5" id="KW-0539">Nucleus</keyword>
<comment type="subcellular location">
    <subcellularLocation>
        <location evidence="1">Nucleus</location>
    </subcellularLocation>
</comment>
<feature type="compositionally biased region" description="Polar residues" evidence="6">
    <location>
        <begin position="715"/>
        <end position="729"/>
    </location>
</feature>
<feature type="region of interest" description="Disordered" evidence="6">
    <location>
        <begin position="575"/>
        <end position="629"/>
    </location>
</feature>
<reference evidence="7 8" key="1">
    <citation type="journal article" date="2013" name="BMC Genomics">
        <title>High quality de novo sequencing and assembly of the Saccharomyces arboricolus genome.</title>
        <authorList>
            <person name="Liti G."/>
            <person name="Nguyen Ba A.N."/>
            <person name="Blythe M."/>
            <person name="Mueller C.A."/>
            <person name="Bergstroem A."/>
            <person name="Cubillos F.A."/>
            <person name="Dafhnis-Calas F."/>
            <person name="Khoshraftar S."/>
            <person name="Malla S."/>
            <person name="Mehta N."/>
            <person name="Siow C.C."/>
            <person name="Warringer J."/>
            <person name="Moses A.M."/>
            <person name="Louis E.J."/>
            <person name="Nieduszynski C.A."/>
        </authorList>
    </citation>
    <scope>NUCLEOTIDE SEQUENCE [LARGE SCALE GENOMIC DNA]</scope>
    <source>
        <strain evidence="8">H-6 / AS 2.3317 / CBS 10644</strain>
    </source>
</reference>
<feature type="compositionally biased region" description="Polar residues" evidence="6">
    <location>
        <begin position="1"/>
        <end position="10"/>
    </location>
</feature>
<evidence type="ECO:0000256" key="3">
    <source>
        <dbReference type="ARBA" id="ARBA00023159"/>
    </source>
</evidence>
<feature type="compositionally biased region" description="Low complexity" evidence="6">
    <location>
        <begin position="41"/>
        <end position="65"/>
    </location>
</feature>
<dbReference type="PANTHER" id="PTHR45093:SF2">
    <property type="entry name" value="LISH DOMAIN-CONTAINING PROTEIN"/>
    <property type="match status" value="1"/>
</dbReference>
<feature type="compositionally biased region" description="Basic and acidic residues" evidence="6">
    <location>
        <begin position="667"/>
        <end position="679"/>
    </location>
</feature>
<feature type="compositionally biased region" description="Polar residues" evidence="6">
    <location>
        <begin position="379"/>
        <end position="404"/>
    </location>
</feature>
<dbReference type="InterPro" id="IPR006594">
    <property type="entry name" value="LisH"/>
</dbReference>
<sequence>MSYKVNSLYTDSIAPPEQPHIGSQYKQDLQNNIAMATNSAQQQQQSQQQSQQRPQQQPPQQSQQQWMNQSVVENPDLEEKMNCKKTLNEYIFDFLSKSSLKNTAAAFAQDAQLNRDMGHEQADGPSSNQNPANQSPLSKVVDTPEGFLYEWWQIFWDIFNTSSSRGGSEFAQQYYQLVLQEQRQDQIYRSLAVHAARLQHDAERRGEFIDEDVDPMHLAATMLGSTMPPAVPIRNVNVNHIPIPMAGNPIVNNFPIPPYNNANPTTGATTVVAATLPSGDFTTAAPTQNRNQNVTGWPVYNYPMQPYAENLMGNPCNNNTINTTTNNISPVNHSKNLKPLHAADRHNNVAKFTRSRSVTSKVKARATTGLGAKRRRKNNTATVSAGATNAGSPCITTPGSTTSEPAMVSSRHNKTPKSDLTISYRNQATMFNEEDIYSNIKSSPSMDVLSPSTVVAKQPAKYRKNAKKASPSAVGVDSVNKGSSSNGVTGKKRSPPNTRTSRRKSTPSVILNCDASKDENNMLRTFSNNSTPNLHSAPPTKVANPLPFPGINLGSFNKPAVSSPLSSVTESCFDPESGKVVTKGGPKRAVNPKVPALSPLNIATPPSGDAQKQRNSKPPGSVVIKPPQGFSTTNLNITLKSSKIITSQNNTVPHELPAAGKPLEAQIAKDPRSKKDDRNVLSTPEESKTPNGPNQAYELEALKNSGSMLFSNQVYTSTNRTPNGNSNLGNEAPLSKIKDNGDSTFTKPEPDIGTATVPQLTSTSTTEHQNSQPQDLKFGNIGMVEDQGPDYDLNLLDTNENDFNFINWEG</sequence>
<feature type="compositionally biased region" description="Polar residues" evidence="6">
    <location>
        <begin position="680"/>
        <end position="694"/>
    </location>
</feature>
<accession>J8Q2U7</accession>
<feature type="compositionally biased region" description="Basic residues" evidence="6">
    <location>
        <begin position="490"/>
        <end position="505"/>
    </location>
</feature>
<dbReference type="Proteomes" id="UP000006968">
    <property type="component" value="Chromosome V"/>
</dbReference>
<feature type="region of interest" description="Disordered" evidence="6">
    <location>
        <begin position="117"/>
        <end position="139"/>
    </location>
</feature>
<organism evidence="7 8">
    <name type="scientific">Saccharomyces arboricola (strain H-6 / AS 2.3317 / CBS 10644)</name>
    <name type="common">Yeast</name>
    <dbReference type="NCBI Taxonomy" id="1160507"/>
    <lineage>
        <taxon>Eukaryota</taxon>
        <taxon>Fungi</taxon>
        <taxon>Dikarya</taxon>
        <taxon>Ascomycota</taxon>
        <taxon>Saccharomycotina</taxon>
        <taxon>Saccharomycetes</taxon>
        <taxon>Saccharomycetales</taxon>
        <taxon>Saccharomycetaceae</taxon>
        <taxon>Saccharomyces</taxon>
    </lineage>
</organism>
<feature type="compositionally biased region" description="Polar residues" evidence="6">
    <location>
        <begin position="124"/>
        <end position="137"/>
    </location>
</feature>
<evidence type="ECO:0000256" key="4">
    <source>
        <dbReference type="ARBA" id="ARBA00023163"/>
    </source>
</evidence>
<keyword evidence="4" id="KW-0804">Transcription</keyword>
<comment type="caution">
    <text evidence="7">The sequence shown here is derived from an EMBL/GenBank/DDBJ whole genome shotgun (WGS) entry which is preliminary data.</text>
</comment>
<protein>
    <submittedName>
        <fullName evidence="7">Flo8p</fullName>
    </submittedName>
</protein>
<evidence type="ECO:0000313" key="8">
    <source>
        <dbReference type="Proteomes" id="UP000006968"/>
    </source>
</evidence>
<keyword evidence="2" id="KW-0805">Transcription regulation</keyword>
<keyword evidence="3" id="KW-0010">Activator</keyword>
<feature type="region of interest" description="Disordered" evidence="6">
    <location>
        <begin position="715"/>
        <end position="736"/>
    </location>
</feature>
<evidence type="ECO:0000256" key="6">
    <source>
        <dbReference type="SAM" id="MobiDB-lite"/>
    </source>
</evidence>
<dbReference type="PANTHER" id="PTHR45093">
    <property type="entry name" value="TRANSCRIPTION ACTIVATOR MSS11"/>
    <property type="match status" value="1"/>
</dbReference>
<dbReference type="HOGENOM" id="CLU_351656_0_0_1"/>
<evidence type="ECO:0000313" key="7">
    <source>
        <dbReference type="EMBL" id="EJS43998.1"/>
    </source>
</evidence>
<dbReference type="GO" id="GO:0005634">
    <property type="term" value="C:nucleus"/>
    <property type="evidence" value="ECO:0007669"/>
    <property type="project" value="UniProtKB-SubCell"/>
</dbReference>
<keyword evidence="8" id="KW-1185">Reference proteome</keyword>
<name>J8Q2U7_SACAR</name>
<dbReference type="PROSITE" id="PS50896">
    <property type="entry name" value="LISH"/>
    <property type="match status" value="1"/>
</dbReference>
<proteinExistence type="predicted"/>